<evidence type="ECO:0000259" key="1">
    <source>
        <dbReference type="Pfam" id="PF13456"/>
    </source>
</evidence>
<protein>
    <submittedName>
        <fullName evidence="2">Ribonuclease H protein</fullName>
    </submittedName>
</protein>
<dbReference type="Proteomes" id="UP000233837">
    <property type="component" value="Unassembled WGS sequence"/>
</dbReference>
<dbReference type="GO" id="GO:0003676">
    <property type="term" value="F:nucleic acid binding"/>
    <property type="evidence" value="ECO:0007669"/>
    <property type="project" value="InterPro"/>
</dbReference>
<sequence length="171" mass="19578">MFLGAPPKEWTKINIDASLTTSGVAGIGGVFRDYNGRFVLAFGEKMMHWDITQLEMGAILSVKDYVKSWMRDYKGVIVESDNINVIKYIQNSLKQNKGIMKFNLVRDSLFVNDFNKVVFLHAYRKCNKVANLCATMALENSFYFDSFSFDDIPPLMASLIKEEYHPFDVCN</sequence>
<accession>A0A2I0XAU1</accession>
<dbReference type="InterPro" id="IPR002156">
    <property type="entry name" value="RNaseH_domain"/>
</dbReference>
<proteinExistence type="predicted"/>
<dbReference type="Pfam" id="PF13456">
    <property type="entry name" value="RVT_3"/>
    <property type="match status" value="1"/>
</dbReference>
<dbReference type="InterPro" id="IPR012337">
    <property type="entry name" value="RNaseH-like_sf"/>
</dbReference>
<feature type="domain" description="RNase H type-1" evidence="1">
    <location>
        <begin position="15"/>
        <end position="137"/>
    </location>
</feature>
<reference evidence="2 3" key="2">
    <citation type="journal article" date="2017" name="Nature">
        <title>The Apostasia genome and the evolution of orchids.</title>
        <authorList>
            <person name="Zhang G.Q."/>
            <person name="Liu K.W."/>
            <person name="Li Z."/>
            <person name="Lohaus R."/>
            <person name="Hsiao Y.Y."/>
            <person name="Niu S.C."/>
            <person name="Wang J.Y."/>
            <person name="Lin Y.C."/>
            <person name="Xu Q."/>
            <person name="Chen L.J."/>
            <person name="Yoshida K."/>
            <person name="Fujiwara S."/>
            <person name="Wang Z.W."/>
            <person name="Zhang Y.Q."/>
            <person name="Mitsuda N."/>
            <person name="Wang M."/>
            <person name="Liu G.H."/>
            <person name="Pecoraro L."/>
            <person name="Huang H.X."/>
            <person name="Xiao X.J."/>
            <person name="Lin M."/>
            <person name="Wu X.Y."/>
            <person name="Wu W.L."/>
            <person name="Chen Y.Y."/>
            <person name="Chang S.B."/>
            <person name="Sakamoto S."/>
            <person name="Ohme-Takagi M."/>
            <person name="Yagi M."/>
            <person name="Zeng S.J."/>
            <person name="Shen C.Y."/>
            <person name="Yeh C.M."/>
            <person name="Luo Y.B."/>
            <person name="Tsai W.C."/>
            <person name="Van de Peer Y."/>
            <person name="Liu Z.J."/>
        </authorList>
    </citation>
    <scope>NUCLEOTIDE SEQUENCE [LARGE SCALE GENOMIC DNA]</scope>
    <source>
        <tissue evidence="2">The whole plant</tissue>
    </source>
</reference>
<dbReference type="InterPro" id="IPR036397">
    <property type="entry name" value="RNaseH_sf"/>
</dbReference>
<keyword evidence="3" id="KW-1185">Reference proteome</keyword>
<evidence type="ECO:0000313" key="2">
    <source>
        <dbReference type="EMBL" id="PKU85047.1"/>
    </source>
</evidence>
<dbReference type="CDD" id="cd06222">
    <property type="entry name" value="RNase_H_like"/>
    <property type="match status" value="1"/>
</dbReference>
<evidence type="ECO:0000313" key="3">
    <source>
        <dbReference type="Proteomes" id="UP000233837"/>
    </source>
</evidence>
<dbReference type="EMBL" id="KZ502006">
    <property type="protein sequence ID" value="PKU85047.1"/>
    <property type="molecule type" value="Genomic_DNA"/>
</dbReference>
<dbReference type="Gene3D" id="3.30.420.10">
    <property type="entry name" value="Ribonuclease H-like superfamily/Ribonuclease H"/>
    <property type="match status" value="1"/>
</dbReference>
<dbReference type="InterPro" id="IPR053151">
    <property type="entry name" value="RNase_H-like"/>
</dbReference>
<dbReference type="PANTHER" id="PTHR47723">
    <property type="entry name" value="OS05G0353850 PROTEIN"/>
    <property type="match status" value="1"/>
</dbReference>
<dbReference type="PANTHER" id="PTHR47723:SF19">
    <property type="entry name" value="POLYNUCLEOTIDYL TRANSFERASE, RIBONUCLEASE H-LIKE SUPERFAMILY PROTEIN"/>
    <property type="match status" value="1"/>
</dbReference>
<dbReference type="InterPro" id="IPR044730">
    <property type="entry name" value="RNase_H-like_dom_plant"/>
</dbReference>
<name>A0A2I0XAU1_9ASPA</name>
<organism evidence="2 3">
    <name type="scientific">Dendrobium catenatum</name>
    <dbReference type="NCBI Taxonomy" id="906689"/>
    <lineage>
        <taxon>Eukaryota</taxon>
        <taxon>Viridiplantae</taxon>
        <taxon>Streptophyta</taxon>
        <taxon>Embryophyta</taxon>
        <taxon>Tracheophyta</taxon>
        <taxon>Spermatophyta</taxon>
        <taxon>Magnoliopsida</taxon>
        <taxon>Liliopsida</taxon>
        <taxon>Asparagales</taxon>
        <taxon>Orchidaceae</taxon>
        <taxon>Epidendroideae</taxon>
        <taxon>Malaxideae</taxon>
        <taxon>Dendrobiinae</taxon>
        <taxon>Dendrobium</taxon>
    </lineage>
</organism>
<reference evidence="2 3" key="1">
    <citation type="journal article" date="2016" name="Sci. Rep.">
        <title>The Dendrobium catenatum Lindl. genome sequence provides insights into polysaccharide synthase, floral development and adaptive evolution.</title>
        <authorList>
            <person name="Zhang G.Q."/>
            <person name="Xu Q."/>
            <person name="Bian C."/>
            <person name="Tsai W.C."/>
            <person name="Yeh C.M."/>
            <person name="Liu K.W."/>
            <person name="Yoshida K."/>
            <person name="Zhang L.S."/>
            <person name="Chang S.B."/>
            <person name="Chen F."/>
            <person name="Shi Y."/>
            <person name="Su Y.Y."/>
            <person name="Zhang Y.Q."/>
            <person name="Chen L.J."/>
            <person name="Yin Y."/>
            <person name="Lin M."/>
            <person name="Huang H."/>
            <person name="Deng H."/>
            <person name="Wang Z.W."/>
            <person name="Zhu S.L."/>
            <person name="Zhao X."/>
            <person name="Deng C."/>
            <person name="Niu S.C."/>
            <person name="Huang J."/>
            <person name="Wang M."/>
            <person name="Liu G.H."/>
            <person name="Yang H.J."/>
            <person name="Xiao X.J."/>
            <person name="Hsiao Y.Y."/>
            <person name="Wu W.L."/>
            <person name="Chen Y.Y."/>
            <person name="Mitsuda N."/>
            <person name="Ohme-Takagi M."/>
            <person name="Luo Y.B."/>
            <person name="Van de Peer Y."/>
            <person name="Liu Z.J."/>
        </authorList>
    </citation>
    <scope>NUCLEOTIDE SEQUENCE [LARGE SCALE GENOMIC DNA]</scope>
    <source>
        <tissue evidence="2">The whole plant</tissue>
    </source>
</reference>
<dbReference type="SUPFAM" id="SSF53098">
    <property type="entry name" value="Ribonuclease H-like"/>
    <property type="match status" value="1"/>
</dbReference>
<gene>
    <name evidence="2" type="ORF">MA16_Dca018384</name>
</gene>
<dbReference type="GO" id="GO:0004523">
    <property type="term" value="F:RNA-DNA hybrid ribonuclease activity"/>
    <property type="evidence" value="ECO:0007669"/>
    <property type="project" value="InterPro"/>
</dbReference>
<dbReference type="AlphaFoldDB" id="A0A2I0XAU1"/>